<dbReference type="GO" id="GO:0005654">
    <property type="term" value="C:nucleoplasm"/>
    <property type="evidence" value="ECO:0007669"/>
    <property type="project" value="TreeGrafter"/>
</dbReference>
<dbReference type="GO" id="GO:0008270">
    <property type="term" value="F:zinc ion binding"/>
    <property type="evidence" value="ECO:0007669"/>
    <property type="project" value="UniProtKB-KW"/>
</dbReference>
<dbReference type="PROSITE" id="PS00518">
    <property type="entry name" value="ZF_RING_1"/>
    <property type="match status" value="1"/>
</dbReference>
<dbReference type="InterPro" id="IPR000315">
    <property type="entry name" value="Znf_B-box"/>
</dbReference>
<accession>A0A6P4YUY8</accession>
<dbReference type="Gene3D" id="3.30.160.60">
    <property type="entry name" value="Classic Zinc Finger"/>
    <property type="match status" value="1"/>
</dbReference>
<dbReference type="Gene3D" id="3.30.40.10">
    <property type="entry name" value="Zinc/RING finger domain, C3HC4 (zinc finger)"/>
    <property type="match status" value="1"/>
</dbReference>
<dbReference type="SUPFAM" id="SSF57850">
    <property type="entry name" value="RING/U-box"/>
    <property type="match status" value="1"/>
</dbReference>
<dbReference type="SMART" id="SM00336">
    <property type="entry name" value="BBOX"/>
    <property type="match status" value="1"/>
</dbReference>
<dbReference type="FunFam" id="3.30.160.60:FF:002399">
    <property type="entry name" value="Predicted protein"/>
    <property type="match status" value="1"/>
</dbReference>
<dbReference type="SMART" id="SM00184">
    <property type="entry name" value="RING"/>
    <property type="match status" value="1"/>
</dbReference>
<dbReference type="AlphaFoldDB" id="A0A6P4YUY8"/>
<dbReference type="RefSeq" id="XP_019621086.1">
    <property type="nucleotide sequence ID" value="XM_019765527.1"/>
</dbReference>
<dbReference type="PANTHER" id="PTHR25462:SF296">
    <property type="entry name" value="MEIOTIC P26, ISOFORM F"/>
    <property type="match status" value="1"/>
</dbReference>
<evidence type="ECO:0000313" key="10">
    <source>
        <dbReference type="RefSeq" id="XP_019621086.1"/>
    </source>
</evidence>
<gene>
    <name evidence="10" type="primary">LOC109467515</name>
</gene>
<dbReference type="GO" id="GO:0061630">
    <property type="term" value="F:ubiquitin protein ligase activity"/>
    <property type="evidence" value="ECO:0007669"/>
    <property type="project" value="TreeGrafter"/>
</dbReference>
<evidence type="ECO:0000256" key="4">
    <source>
        <dbReference type="PROSITE-ProRule" id="PRU00024"/>
    </source>
</evidence>
<evidence type="ECO:0000256" key="5">
    <source>
        <dbReference type="SAM" id="Coils"/>
    </source>
</evidence>
<evidence type="ECO:0000256" key="2">
    <source>
        <dbReference type="ARBA" id="ARBA00022771"/>
    </source>
</evidence>
<sequence length="329" mass="37806">MAAAKKSLSLGQQILREELSCSICLELFTRPKVLPCQHTFCQDCLQVYFEQSQKPFKCPSCHLEVRLPPEGVTGLPENHSVAKLCEKLQKTAAKPAKTAPKCSSHPSEAPKLYCTQCDVPICYICLEQTHANHSTTTIQKASKERKPEAEKLLAEGKEILGNYYTTLRDLREQEKRLLEQKKERERRIIEAYERTMKEFEQTANRLRQRMQEKHDENTEERERQMERLEHDFRELTAACDQAELDMAQPVGIFLQREDRLTEVIEKHRRALPLPQLRTQVIDFHPRDPDKMPAPLLGQVVVVDTTVDGSKGKGDHHGNQGQGQEQADTR</sequence>
<dbReference type="KEGG" id="bbel:109467515"/>
<dbReference type="InterPro" id="IPR027370">
    <property type="entry name" value="Znf-RING_euk"/>
</dbReference>
<evidence type="ECO:0000256" key="6">
    <source>
        <dbReference type="SAM" id="MobiDB-lite"/>
    </source>
</evidence>
<dbReference type="InterPro" id="IPR001841">
    <property type="entry name" value="Znf_RING"/>
</dbReference>
<dbReference type="SUPFAM" id="SSF57845">
    <property type="entry name" value="B-box zinc-binding domain"/>
    <property type="match status" value="1"/>
</dbReference>
<name>A0A6P4YUY8_BRABE</name>
<reference evidence="10" key="1">
    <citation type="submission" date="2025-08" db="UniProtKB">
        <authorList>
            <consortium name="RefSeq"/>
        </authorList>
    </citation>
    <scope>IDENTIFICATION</scope>
    <source>
        <tissue evidence="10">Gonad</tissue>
    </source>
</reference>
<dbReference type="PROSITE" id="PS50119">
    <property type="entry name" value="ZF_BBOX"/>
    <property type="match status" value="1"/>
</dbReference>
<dbReference type="Pfam" id="PF13445">
    <property type="entry name" value="zf-RING_UBOX"/>
    <property type="match status" value="1"/>
</dbReference>
<organism evidence="9 10">
    <name type="scientific">Branchiostoma belcheri</name>
    <name type="common">Amphioxus</name>
    <dbReference type="NCBI Taxonomy" id="7741"/>
    <lineage>
        <taxon>Eukaryota</taxon>
        <taxon>Metazoa</taxon>
        <taxon>Chordata</taxon>
        <taxon>Cephalochordata</taxon>
        <taxon>Leptocardii</taxon>
        <taxon>Amphioxiformes</taxon>
        <taxon>Branchiostomatidae</taxon>
        <taxon>Branchiostoma</taxon>
    </lineage>
</organism>
<keyword evidence="9" id="KW-1185">Reference proteome</keyword>
<dbReference type="PROSITE" id="PS50089">
    <property type="entry name" value="ZF_RING_2"/>
    <property type="match status" value="1"/>
</dbReference>
<keyword evidence="2 4" id="KW-0863">Zinc-finger</keyword>
<dbReference type="InterPro" id="IPR013083">
    <property type="entry name" value="Znf_RING/FYVE/PHD"/>
</dbReference>
<feature type="region of interest" description="Disordered" evidence="6">
    <location>
        <begin position="306"/>
        <end position="329"/>
    </location>
</feature>
<evidence type="ECO:0000259" key="8">
    <source>
        <dbReference type="PROSITE" id="PS50119"/>
    </source>
</evidence>
<keyword evidence="3" id="KW-0862">Zinc</keyword>
<keyword evidence="5" id="KW-0175">Coiled coil</keyword>
<dbReference type="FunFam" id="3.30.40.10:FF:000623">
    <property type="entry name" value="Uncharacterized protein, isoform A"/>
    <property type="match status" value="1"/>
</dbReference>
<feature type="domain" description="B box-type" evidence="8">
    <location>
        <begin position="97"/>
        <end position="138"/>
    </location>
</feature>
<evidence type="ECO:0000259" key="7">
    <source>
        <dbReference type="PROSITE" id="PS50089"/>
    </source>
</evidence>
<dbReference type="OrthoDB" id="111250at2759"/>
<feature type="coiled-coil region" evidence="5">
    <location>
        <begin position="164"/>
        <end position="245"/>
    </location>
</feature>
<dbReference type="InterPro" id="IPR017907">
    <property type="entry name" value="Znf_RING_CS"/>
</dbReference>
<dbReference type="Proteomes" id="UP000515135">
    <property type="component" value="Unplaced"/>
</dbReference>
<dbReference type="Pfam" id="PF00643">
    <property type="entry name" value="zf-B_box"/>
    <property type="match status" value="1"/>
</dbReference>
<keyword evidence="1" id="KW-0479">Metal-binding</keyword>
<dbReference type="PANTHER" id="PTHR25462">
    <property type="entry name" value="BONUS, ISOFORM C-RELATED"/>
    <property type="match status" value="1"/>
</dbReference>
<evidence type="ECO:0000256" key="3">
    <source>
        <dbReference type="ARBA" id="ARBA00022833"/>
    </source>
</evidence>
<proteinExistence type="predicted"/>
<feature type="domain" description="RING-type" evidence="7">
    <location>
        <begin position="21"/>
        <end position="62"/>
    </location>
</feature>
<protein>
    <submittedName>
        <fullName evidence="10">Tripartite motif-containing protein 2-like</fullName>
    </submittedName>
</protein>
<dbReference type="InterPro" id="IPR047153">
    <property type="entry name" value="TRIM45/56/19-like"/>
</dbReference>
<evidence type="ECO:0000313" key="9">
    <source>
        <dbReference type="Proteomes" id="UP000515135"/>
    </source>
</evidence>
<dbReference type="GeneID" id="109467515"/>
<evidence type="ECO:0000256" key="1">
    <source>
        <dbReference type="ARBA" id="ARBA00022723"/>
    </source>
</evidence>